<dbReference type="InterPro" id="IPR002347">
    <property type="entry name" value="SDR_fam"/>
</dbReference>
<dbReference type="PRINTS" id="PR00081">
    <property type="entry name" value="GDHRDH"/>
</dbReference>
<dbReference type="Proteomes" id="UP000186819">
    <property type="component" value="Unassembled WGS sequence"/>
</dbReference>
<name>A0A1N6PYN2_9RHOO</name>
<dbReference type="GO" id="GO:0030497">
    <property type="term" value="P:fatty acid elongation"/>
    <property type="evidence" value="ECO:0007669"/>
    <property type="project" value="TreeGrafter"/>
</dbReference>
<reference evidence="3" key="1">
    <citation type="submission" date="2017-01" db="EMBL/GenBank/DDBJ databases">
        <authorList>
            <person name="Varghese N."/>
            <person name="Submissions S."/>
        </authorList>
    </citation>
    <scope>NUCLEOTIDE SEQUENCE [LARGE SCALE GENOMIC DNA]</scope>
    <source>
        <strain evidence="3">ATCC 51758</strain>
    </source>
</reference>
<dbReference type="OrthoDB" id="9803333at2"/>
<dbReference type="InterPro" id="IPR036291">
    <property type="entry name" value="NAD(P)-bd_dom_sf"/>
</dbReference>
<keyword evidence="3" id="KW-1185">Reference proteome</keyword>
<protein>
    <submittedName>
        <fullName evidence="2">NAD(P)-dependent dehydrogenase, short-chain alcohol dehydrogenase family</fullName>
    </submittedName>
</protein>
<dbReference type="PANTHER" id="PTHR42760">
    <property type="entry name" value="SHORT-CHAIN DEHYDROGENASES/REDUCTASES FAMILY MEMBER"/>
    <property type="match status" value="1"/>
</dbReference>
<dbReference type="PANTHER" id="PTHR42760:SF135">
    <property type="entry name" value="BLL7886 PROTEIN"/>
    <property type="match status" value="1"/>
</dbReference>
<sequence length="260" mass="26761">MSTLNVAGLFDISGKIALVTGAFSGLGRDFAEALAGAGAVVVLAGRRIDQGRDVAAALVAAGHQAHAVAMDVTRAESVSEALAWIVANVGVPDILVNNAGVTLTKPLLDVDEQDWGSIMDVNLDGSWRVAQGVARAMKEAGRAGSIINIASILGLRVAQQVPAYAASKAALIQLTKAMALELARYGIRVNALAPGYVETPLNRDFFATEAGKGLIKRIPARRLGQSAELVGPLLLLASAASSYMTGAVLVVDGGHTVNTL</sequence>
<dbReference type="NCBIfam" id="NF005559">
    <property type="entry name" value="PRK07231.1"/>
    <property type="match status" value="1"/>
</dbReference>
<dbReference type="AlphaFoldDB" id="A0A1N6PYN2"/>
<comment type="similarity">
    <text evidence="1">Belongs to the short-chain dehydrogenases/reductases (SDR) family.</text>
</comment>
<accession>A0A1N6PYN2</accession>
<organism evidence="2 3">
    <name type="scientific">Aromatoleum tolulyticum</name>
    <dbReference type="NCBI Taxonomy" id="34027"/>
    <lineage>
        <taxon>Bacteria</taxon>
        <taxon>Pseudomonadati</taxon>
        <taxon>Pseudomonadota</taxon>
        <taxon>Betaproteobacteria</taxon>
        <taxon>Rhodocyclales</taxon>
        <taxon>Rhodocyclaceae</taxon>
        <taxon>Aromatoleum</taxon>
    </lineage>
</organism>
<dbReference type="SUPFAM" id="SSF51735">
    <property type="entry name" value="NAD(P)-binding Rossmann-fold domains"/>
    <property type="match status" value="1"/>
</dbReference>
<gene>
    <name evidence="2" type="ORF">SAMN05421829_102257</name>
</gene>
<evidence type="ECO:0000313" key="2">
    <source>
        <dbReference type="EMBL" id="SIQ09396.1"/>
    </source>
</evidence>
<dbReference type="Pfam" id="PF13561">
    <property type="entry name" value="adh_short_C2"/>
    <property type="match status" value="1"/>
</dbReference>
<dbReference type="STRING" id="34027.SAMN05421829_102257"/>
<evidence type="ECO:0000313" key="3">
    <source>
        <dbReference type="Proteomes" id="UP000186819"/>
    </source>
</evidence>
<dbReference type="FunFam" id="3.40.50.720:FF:000084">
    <property type="entry name" value="Short-chain dehydrogenase reductase"/>
    <property type="match status" value="1"/>
</dbReference>
<evidence type="ECO:0000256" key="1">
    <source>
        <dbReference type="ARBA" id="ARBA00006484"/>
    </source>
</evidence>
<dbReference type="RefSeq" id="WP_076600767.1">
    <property type="nucleotide sequence ID" value="NZ_FTMD01000002.1"/>
</dbReference>
<dbReference type="EMBL" id="FTMD01000002">
    <property type="protein sequence ID" value="SIQ09396.1"/>
    <property type="molecule type" value="Genomic_DNA"/>
</dbReference>
<dbReference type="InterPro" id="IPR020904">
    <property type="entry name" value="Sc_DH/Rdtase_CS"/>
</dbReference>
<dbReference type="PRINTS" id="PR00080">
    <property type="entry name" value="SDRFAMILY"/>
</dbReference>
<dbReference type="Gene3D" id="3.40.50.720">
    <property type="entry name" value="NAD(P)-binding Rossmann-like Domain"/>
    <property type="match status" value="1"/>
</dbReference>
<proteinExistence type="inferred from homology"/>
<dbReference type="GO" id="GO:0016616">
    <property type="term" value="F:oxidoreductase activity, acting on the CH-OH group of donors, NAD or NADP as acceptor"/>
    <property type="evidence" value="ECO:0007669"/>
    <property type="project" value="TreeGrafter"/>
</dbReference>
<dbReference type="PROSITE" id="PS00061">
    <property type="entry name" value="ADH_SHORT"/>
    <property type="match status" value="1"/>
</dbReference>